<dbReference type="EMBL" id="REGN01001609">
    <property type="protein sequence ID" value="RNA33631.1"/>
    <property type="molecule type" value="Genomic_DNA"/>
</dbReference>
<protein>
    <submittedName>
        <fullName evidence="1">Uncharacterized protein</fullName>
    </submittedName>
</protein>
<evidence type="ECO:0000313" key="1">
    <source>
        <dbReference type="EMBL" id="RNA33631.1"/>
    </source>
</evidence>
<gene>
    <name evidence="1" type="ORF">BpHYR1_000146</name>
</gene>
<reference evidence="1 2" key="1">
    <citation type="journal article" date="2018" name="Sci. Rep.">
        <title>Genomic signatures of local adaptation to the degree of environmental predictability in rotifers.</title>
        <authorList>
            <person name="Franch-Gras L."/>
            <person name="Hahn C."/>
            <person name="Garcia-Roger E.M."/>
            <person name="Carmona M.J."/>
            <person name="Serra M."/>
            <person name="Gomez A."/>
        </authorList>
    </citation>
    <scope>NUCLEOTIDE SEQUENCE [LARGE SCALE GENOMIC DNA]</scope>
    <source>
        <strain evidence="1">HYR1</strain>
    </source>
</reference>
<accession>A0A3M7SCY3</accession>
<name>A0A3M7SCY3_BRAPC</name>
<dbReference type="Proteomes" id="UP000276133">
    <property type="component" value="Unassembled WGS sequence"/>
</dbReference>
<keyword evidence="2" id="KW-1185">Reference proteome</keyword>
<comment type="caution">
    <text evidence="1">The sequence shown here is derived from an EMBL/GenBank/DDBJ whole genome shotgun (WGS) entry which is preliminary data.</text>
</comment>
<evidence type="ECO:0000313" key="2">
    <source>
        <dbReference type="Proteomes" id="UP000276133"/>
    </source>
</evidence>
<organism evidence="1 2">
    <name type="scientific">Brachionus plicatilis</name>
    <name type="common">Marine rotifer</name>
    <name type="synonym">Brachionus muelleri</name>
    <dbReference type="NCBI Taxonomy" id="10195"/>
    <lineage>
        <taxon>Eukaryota</taxon>
        <taxon>Metazoa</taxon>
        <taxon>Spiralia</taxon>
        <taxon>Gnathifera</taxon>
        <taxon>Rotifera</taxon>
        <taxon>Eurotatoria</taxon>
        <taxon>Monogononta</taxon>
        <taxon>Pseudotrocha</taxon>
        <taxon>Ploima</taxon>
        <taxon>Brachionidae</taxon>
        <taxon>Brachionus</taxon>
    </lineage>
</organism>
<dbReference type="AlphaFoldDB" id="A0A3M7SCY3"/>
<proteinExistence type="predicted"/>
<sequence>MLIYSNLRSLSIRNPFILDYLYSLGSFFYLNCDSKFGKCLTDRQMTEIISRLIRPILAEKPNQKPTNLKDTTIARVNKCSTRSIDT</sequence>